<dbReference type="Proteomes" id="UP001195769">
    <property type="component" value="Unassembled WGS sequence"/>
</dbReference>
<dbReference type="GeneID" id="64667009"/>
<dbReference type="RefSeq" id="XP_041221038.1">
    <property type="nucleotide sequence ID" value="XM_041372711.1"/>
</dbReference>
<proteinExistence type="predicted"/>
<evidence type="ECO:0000313" key="2">
    <source>
        <dbReference type="Proteomes" id="UP001195769"/>
    </source>
</evidence>
<reference evidence="1" key="1">
    <citation type="journal article" date="2020" name="New Phytol.">
        <title>Comparative genomics reveals dynamic genome evolution in host specialist ectomycorrhizal fungi.</title>
        <authorList>
            <person name="Lofgren L.A."/>
            <person name="Nguyen N.H."/>
            <person name="Vilgalys R."/>
            <person name="Ruytinx J."/>
            <person name="Liao H.L."/>
            <person name="Branco S."/>
            <person name="Kuo A."/>
            <person name="LaButti K."/>
            <person name="Lipzen A."/>
            <person name="Andreopoulos W."/>
            <person name="Pangilinan J."/>
            <person name="Riley R."/>
            <person name="Hundley H."/>
            <person name="Na H."/>
            <person name="Barry K."/>
            <person name="Grigoriev I.V."/>
            <person name="Stajich J.E."/>
            <person name="Kennedy P.G."/>
        </authorList>
    </citation>
    <scope>NUCLEOTIDE SEQUENCE</scope>
    <source>
        <strain evidence="1">FC203</strain>
    </source>
</reference>
<protein>
    <submittedName>
        <fullName evidence="1">Uncharacterized protein</fullName>
    </submittedName>
</protein>
<evidence type="ECO:0000313" key="1">
    <source>
        <dbReference type="EMBL" id="KAG1895462.1"/>
    </source>
</evidence>
<gene>
    <name evidence="1" type="ORF">F5891DRAFT_667972</name>
</gene>
<dbReference type="AlphaFoldDB" id="A0AAD4DWT5"/>
<name>A0AAD4DWT5_9AGAM</name>
<comment type="caution">
    <text evidence="1">The sequence shown here is derived from an EMBL/GenBank/DDBJ whole genome shotgun (WGS) entry which is preliminary data.</text>
</comment>
<keyword evidence="2" id="KW-1185">Reference proteome</keyword>
<sequence>MCSILRPYRPFLSQLSLSRPYFPRTHRLSTDLACDVENISLLGIPCGPDPLWIYHVTQGSTISSVNVKSTRIHHHASASSVVGVLHVPCGPSTWNHTKERSSYRTAVNALNKHVTFVGEDCSHCWGGPWDKAMEIKTEYKCERKPASETNKLLMNEIVRGTAGTLMKFQPPYQFWSSVRSCSFSSYLFFLSGAEYLLPLRINRQDFDPYPDTRSFPTSVHERFATKLSSEHPLGFIGRRNISICAILVEIQDIDFLPGHFVSLYLKVFHAIDHMCE</sequence>
<accession>A0AAD4DWT5</accession>
<organism evidence="1 2">
    <name type="scientific">Suillus fuscotomentosus</name>
    <dbReference type="NCBI Taxonomy" id="1912939"/>
    <lineage>
        <taxon>Eukaryota</taxon>
        <taxon>Fungi</taxon>
        <taxon>Dikarya</taxon>
        <taxon>Basidiomycota</taxon>
        <taxon>Agaricomycotina</taxon>
        <taxon>Agaricomycetes</taxon>
        <taxon>Agaricomycetidae</taxon>
        <taxon>Boletales</taxon>
        <taxon>Suillineae</taxon>
        <taxon>Suillaceae</taxon>
        <taxon>Suillus</taxon>
    </lineage>
</organism>
<dbReference type="EMBL" id="JABBWK010000066">
    <property type="protein sequence ID" value="KAG1895462.1"/>
    <property type="molecule type" value="Genomic_DNA"/>
</dbReference>